<gene>
    <name evidence="1" type="ORF">POL72_33180</name>
</gene>
<protein>
    <submittedName>
        <fullName evidence="1">Uncharacterized protein</fullName>
    </submittedName>
</protein>
<dbReference type="EMBL" id="JAQNDK010000004">
    <property type="protein sequence ID" value="MDC0682627.1"/>
    <property type="molecule type" value="Genomic_DNA"/>
</dbReference>
<evidence type="ECO:0000313" key="1">
    <source>
        <dbReference type="EMBL" id="MDC0682627.1"/>
    </source>
</evidence>
<comment type="caution">
    <text evidence="1">The sequence shown here is derived from an EMBL/GenBank/DDBJ whole genome shotgun (WGS) entry which is preliminary data.</text>
</comment>
<keyword evidence="2" id="KW-1185">Reference proteome</keyword>
<sequence>MSSEGRYILWNYMLAEHCLLAHSCEGIVLLTVAPRTLAAALEEAGEGGRSPEEAEADFTAAVAGMYRHRVLSSAKKLRALKSTSPNDVPFGIGFLALSVLAAFHMRTDDEHTGRAFYPRLAEMLGCDLARSYPVGFEGDAFIDLWDELAAWLKVHYGRELAAPDAVGVRRYVAYPFAHVPLRQVDIERLPQFFDAYGYEPGARAPLDRLTYDLYEASGPWRHLTESGQNALKDRHRRPFVVRQVAHELERWDGCRVDSSGARTATIELWMDIRRRRAQLHLLARRPSGFPELIEDRELVFASSQDGWYEPVQLGRDDGQLLENGVRIGTRSNNGGRYYLQLRRARVLPLTPSEEYTGFVSDRVLRADTDCAVLCAEPLVDDVARYLQALSHERVRPRRDDTIPTGWCLFTDVRATNECSPPPGLERLGVETSLALIPEGGLRLGRRWSWLESAPARLTVLGSHRGLVAKVDGQEVRLDDGGRVHTDLLGAAGQHVIEIGNRLRQRVTVLKGAVHTDCRSWLGPDIDQPIPVAVPAGHWVLLGAGPGESESIFAPSEGALVRPSFQVRWAVRVASGPGAKALHIHDHILSRPAPRPGAPARGKKSGASWADTVYQAGIRRPDFLCQHGCRDERLSAEWRQLMEAARSSKRAGRRRR</sequence>
<accession>A0ABT5CBX5</accession>
<evidence type="ECO:0000313" key="2">
    <source>
        <dbReference type="Proteomes" id="UP001217485"/>
    </source>
</evidence>
<organism evidence="1 2">
    <name type="scientific">Sorangium atrum</name>
    <dbReference type="NCBI Taxonomy" id="2995308"/>
    <lineage>
        <taxon>Bacteria</taxon>
        <taxon>Pseudomonadati</taxon>
        <taxon>Myxococcota</taxon>
        <taxon>Polyangia</taxon>
        <taxon>Polyangiales</taxon>
        <taxon>Polyangiaceae</taxon>
        <taxon>Sorangium</taxon>
    </lineage>
</organism>
<dbReference type="Proteomes" id="UP001217485">
    <property type="component" value="Unassembled WGS sequence"/>
</dbReference>
<name>A0ABT5CBX5_9BACT</name>
<reference evidence="1 2" key="1">
    <citation type="submission" date="2023-01" db="EMBL/GenBank/DDBJ databases">
        <title>Minimal conservation of predation-associated metabolite biosynthetic gene clusters underscores biosynthetic potential of Myxococcota including descriptions for ten novel species: Archangium lansinium sp. nov., Myxococcus landrumus sp. nov., Nannocystis bai.</title>
        <authorList>
            <person name="Ahearne A."/>
            <person name="Stevens C."/>
            <person name="Dowd S."/>
        </authorList>
    </citation>
    <scope>NUCLEOTIDE SEQUENCE [LARGE SCALE GENOMIC DNA]</scope>
    <source>
        <strain evidence="1 2">WIWO2</strain>
    </source>
</reference>
<dbReference type="RefSeq" id="WP_272100726.1">
    <property type="nucleotide sequence ID" value="NZ_JAQNDK010000004.1"/>
</dbReference>
<proteinExistence type="predicted"/>